<accession>A0AC34G9E4</accession>
<dbReference type="WBParaSite" id="ES5_v2.g26406.t1">
    <property type="protein sequence ID" value="ES5_v2.g26406.t1"/>
    <property type="gene ID" value="ES5_v2.g26406"/>
</dbReference>
<sequence>MIKEHRYAETIRILQYELQRTPNSQAALSLLGYCYYTTQDFVMAAECYEKLTQLVPNHTDYKLYHAQALYNAFMFPEAVAVMSQIDDPKMEPQAIKYREEDINNARILVERYEPEDPDMEFNLACLDYKDGKYTDALKKFVAASNIHGYMADEYYSIALCHYNMGAFTQANKYIGEIIDRGVKDFPELGVGLVTEGMDVRSVGNSLLLHETSLIEACNLKFAIEYRNKEMDAAREALTDMPPRSEEELDPVTLHNQALINIENNLADSFAKLQYLLRYEYYDLAADVLAENAHLTYRYLSQYTYDYLDALISQQSSLDEAYQKFDAMGNDIMNTLTKFKEKIDEYEEDEEKLTTVMEERNQLME</sequence>
<evidence type="ECO:0000313" key="2">
    <source>
        <dbReference type="WBParaSite" id="ES5_v2.g26406.t1"/>
    </source>
</evidence>
<protein>
    <submittedName>
        <fullName evidence="2">Tetratricopeptide repeat protein 30</fullName>
    </submittedName>
</protein>
<proteinExistence type="predicted"/>
<dbReference type="Proteomes" id="UP000887579">
    <property type="component" value="Unplaced"/>
</dbReference>
<name>A0AC34G9E4_9BILA</name>
<evidence type="ECO:0000313" key="1">
    <source>
        <dbReference type="Proteomes" id="UP000887579"/>
    </source>
</evidence>
<reference evidence="2" key="1">
    <citation type="submission" date="2022-11" db="UniProtKB">
        <authorList>
            <consortium name="WormBaseParasite"/>
        </authorList>
    </citation>
    <scope>IDENTIFICATION</scope>
</reference>
<organism evidence="1 2">
    <name type="scientific">Panagrolaimus sp. ES5</name>
    <dbReference type="NCBI Taxonomy" id="591445"/>
    <lineage>
        <taxon>Eukaryota</taxon>
        <taxon>Metazoa</taxon>
        <taxon>Ecdysozoa</taxon>
        <taxon>Nematoda</taxon>
        <taxon>Chromadorea</taxon>
        <taxon>Rhabditida</taxon>
        <taxon>Tylenchina</taxon>
        <taxon>Panagrolaimomorpha</taxon>
        <taxon>Panagrolaimoidea</taxon>
        <taxon>Panagrolaimidae</taxon>
        <taxon>Panagrolaimus</taxon>
    </lineage>
</organism>